<feature type="compositionally biased region" description="Low complexity" evidence="1">
    <location>
        <begin position="182"/>
        <end position="213"/>
    </location>
</feature>
<feature type="compositionally biased region" description="Pro residues" evidence="1">
    <location>
        <begin position="1067"/>
        <end position="1107"/>
    </location>
</feature>
<feature type="domain" description="Bulb-type lectin" evidence="3">
    <location>
        <begin position="905"/>
        <end position="1053"/>
    </location>
</feature>
<dbReference type="Proteomes" id="UP000613740">
    <property type="component" value="Unassembled WGS sequence"/>
</dbReference>
<organism evidence="4 5">
    <name type="scientific">Chlamydomonas schloesseri</name>
    <dbReference type="NCBI Taxonomy" id="2026947"/>
    <lineage>
        <taxon>Eukaryota</taxon>
        <taxon>Viridiplantae</taxon>
        <taxon>Chlorophyta</taxon>
        <taxon>core chlorophytes</taxon>
        <taxon>Chlorophyceae</taxon>
        <taxon>CS clade</taxon>
        <taxon>Chlamydomonadales</taxon>
        <taxon>Chlamydomonadaceae</taxon>
        <taxon>Chlamydomonas</taxon>
    </lineage>
</organism>
<feature type="compositionally biased region" description="Low complexity" evidence="1">
    <location>
        <begin position="238"/>
        <end position="248"/>
    </location>
</feature>
<sequence length="1238" mass="126864">MEVQVLVNDMADTGAQVLGGSAGRRRGLHAVASENGNGGLASGAGASSSPHHVANLEPGAAAPAEVSVDLQRQPRKAQQGAGAGGVEEVLARLQDRRMGPAGSRHRAKPQAAAQAAGAQKNGTLLQPRRAEGGGQAAVESDASSAHDTAAVQQQPQLGDATSGLGWLRRRRQQRRMQRRMQQEAAAPGANAEGGSSRRAGDGSSNGSAAGGEDNAADRLTVLSWRLLPTTSKPRNYLSSSTTTASRSGGTSGAYQFMYNTNRLRMDDVSTVIFITDMCGNGPAVTVEELEARLFGGSAEPSSEADMSVQGYMSSCSNTQAIFSRDNVLIVGPVSLDCDGSTWDLAWSTLSCFENDYVGWQWAVEEWAYGNDIDISRYRHRVVITSPRKADWMTAGDPDCLWSGMGVLGPAYNAAGEQNTDATAVYSEGVFSYAWVSGDHWNRPQGWLHELGHNYYLHHATSLGCGSAYCDDSCTMGYCCTPRCFNAPHNWQVGWDDPTARLGGWDLPPGLPARYTLASGLGRNAPPPRGRSGAVLRVDAAWAGVDDGGVGTTLWVSYRAGKSVYDQLPDELTDRVSIFWYPGTDPNDATVTVRLAALAEGEVWRNDTLSLSVTRAAPAAGGAGAQVVVCRYSGDAEAECGDGLDDDCDGLVDMDDPDCSGSSGGGGDGGTVVQPSEVPVPVAEPTPTHPPPPDLPPPPESPPPPELPPPPPPPPPSPPPSPPPLLPPSPPKPPSPPPKRKPPKPPSPPAPPDWPAPPSDPLQPPDAPMAPPPGPPPAAPPPDAPNAPPNAPPLAPEWPPLAPVPPSPPPDEAVLPFIPLAPSVYDLAPSRPPPPPASPARPSSPAAPPSLPPPAPYAWPGLCLTVALGDACSTNTAPQPSLLACPANGTSSSTSCYITALNASLLNGTLQPSSLPSCNALTSPSGKYRLVVQDDGSLVLYNLQSSPQSSVSSAPAVQWTSNTSGVPQVPGPVVLKLWLNGTLGLVWYRRDISSANGWRVAAVRSTAPGGGLYGGVFGGGATGAVNGPFSLSVRDDGRAYLQNRVGAVVWATSDPGGPAAFAAIGPPKCTPPPPSPPMPPRPPPSPPGPPPAPPSPPSPPSPAPPAPLAPADSTSSGLLASVPIAAIPITTVTITTVTITTVTITTVTTTTVTITAIAESAVTEPAVTITAIAEPAVAVAIATASSSTLAAASAAVAVAAVAAVTAFAFSGAFSFSGDITVAVVRPCHQYASAATCPVA</sequence>
<feature type="compositionally biased region" description="Pro residues" evidence="1">
    <location>
        <begin position="829"/>
        <end position="838"/>
    </location>
</feature>
<keyword evidence="5" id="KW-1185">Reference proteome</keyword>
<keyword evidence="2" id="KW-0812">Transmembrane</keyword>
<dbReference type="OrthoDB" id="545607at2759"/>
<evidence type="ECO:0000256" key="2">
    <source>
        <dbReference type="SAM" id="Phobius"/>
    </source>
</evidence>
<reference evidence="4" key="1">
    <citation type="journal article" date="2020" name="bioRxiv">
        <title>Comparative genomics of Chlamydomonas.</title>
        <authorList>
            <person name="Craig R.J."/>
            <person name="Hasan A.R."/>
            <person name="Ness R.W."/>
            <person name="Keightley P.D."/>
        </authorList>
    </citation>
    <scope>NUCLEOTIDE SEQUENCE</scope>
    <source>
        <strain evidence="4">CCAP 11/173</strain>
    </source>
</reference>
<dbReference type="AlphaFoldDB" id="A0A835WNM1"/>
<feature type="region of interest" description="Disordered" evidence="1">
    <location>
        <begin position="232"/>
        <end position="251"/>
    </location>
</feature>
<feature type="compositionally biased region" description="Acidic residues" evidence="1">
    <location>
        <begin position="648"/>
        <end position="657"/>
    </location>
</feature>
<dbReference type="SUPFAM" id="SSF51110">
    <property type="entry name" value="alpha-D-mannose-specific plant lectins"/>
    <property type="match status" value="1"/>
</dbReference>
<keyword evidence="2" id="KW-1133">Transmembrane helix</keyword>
<feature type="compositionally biased region" description="Basic residues" evidence="1">
    <location>
        <begin position="167"/>
        <end position="178"/>
    </location>
</feature>
<feature type="transmembrane region" description="Helical" evidence="2">
    <location>
        <begin position="1188"/>
        <end position="1208"/>
    </location>
</feature>
<dbReference type="InterPro" id="IPR001480">
    <property type="entry name" value="Bulb-type_lectin_dom"/>
</dbReference>
<dbReference type="InterPro" id="IPR036426">
    <property type="entry name" value="Bulb-type_lectin_dom_sf"/>
</dbReference>
<dbReference type="Gene3D" id="2.90.10.30">
    <property type="match status" value="1"/>
</dbReference>
<evidence type="ECO:0000256" key="1">
    <source>
        <dbReference type="SAM" id="MobiDB-lite"/>
    </source>
</evidence>
<evidence type="ECO:0000259" key="3">
    <source>
        <dbReference type="PROSITE" id="PS50927"/>
    </source>
</evidence>
<feature type="region of interest" description="Disordered" evidence="1">
    <location>
        <begin position="96"/>
        <end position="214"/>
    </location>
</feature>
<feature type="region of interest" description="Disordered" evidence="1">
    <location>
        <begin position="1059"/>
        <end position="1113"/>
    </location>
</feature>
<keyword evidence="2" id="KW-0472">Membrane</keyword>
<dbReference type="PANTHER" id="PTHR45733:SF8">
    <property type="entry name" value="FORMIN-J"/>
    <property type="match status" value="1"/>
</dbReference>
<gene>
    <name evidence="4" type="ORF">HYH02_004613</name>
</gene>
<dbReference type="InterPro" id="IPR008752">
    <property type="entry name" value="Peptidase_M11"/>
</dbReference>
<dbReference type="PANTHER" id="PTHR45733">
    <property type="entry name" value="FORMIN-J"/>
    <property type="match status" value="1"/>
</dbReference>
<dbReference type="Pfam" id="PF05548">
    <property type="entry name" value="Peptidase_M11"/>
    <property type="match status" value="1"/>
</dbReference>
<protein>
    <recommendedName>
        <fullName evidence="3">Bulb-type lectin domain-containing protein</fullName>
    </recommendedName>
</protein>
<comment type="caution">
    <text evidence="4">The sequence shown here is derived from an EMBL/GenBank/DDBJ whole genome shotgun (WGS) entry which is preliminary data.</text>
</comment>
<evidence type="ECO:0000313" key="5">
    <source>
        <dbReference type="Proteomes" id="UP000613740"/>
    </source>
</evidence>
<feature type="region of interest" description="Disordered" evidence="1">
    <location>
        <begin position="648"/>
        <end position="807"/>
    </location>
</feature>
<dbReference type="EMBL" id="JAEHOD010000010">
    <property type="protein sequence ID" value="KAG2450776.1"/>
    <property type="molecule type" value="Genomic_DNA"/>
</dbReference>
<dbReference type="InterPro" id="IPR051144">
    <property type="entry name" value="Formin_homology_domain"/>
</dbReference>
<feature type="region of interest" description="Disordered" evidence="1">
    <location>
        <begin position="826"/>
        <end position="851"/>
    </location>
</feature>
<feature type="compositionally biased region" description="Pro residues" evidence="1">
    <location>
        <begin position="681"/>
        <end position="736"/>
    </location>
</feature>
<feature type="compositionally biased region" description="Pro residues" evidence="1">
    <location>
        <begin position="743"/>
        <end position="807"/>
    </location>
</feature>
<feature type="compositionally biased region" description="Polar residues" evidence="1">
    <location>
        <begin position="141"/>
        <end position="156"/>
    </location>
</feature>
<proteinExistence type="predicted"/>
<accession>A0A835WNM1</accession>
<evidence type="ECO:0000313" key="4">
    <source>
        <dbReference type="EMBL" id="KAG2450776.1"/>
    </source>
</evidence>
<name>A0A835WNM1_9CHLO</name>
<dbReference type="PROSITE" id="PS50927">
    <property type="entry name" value="BULB_LECTIN"/>
    <property type="match status" value="1"/>
</dbReference>
<feature type="compositionally biased region" description="Low complexity" evidence="1">
    <location>
        <begin position="110"/>
        <end position="119"/>
    </location>
</feature>